<dbReference type="AlphaFoldDB" id="A0A2K2DB14"/>
<keyword evidence="5" id="KW-1185">Reference proteome</keyword>
<reference evidence="3 4" key="1">
    <citation type="journal article" date="2010" name="Nature">
        <title>Genome sequencing and analysis of the model grass Brachypodium distachyon.</title>
        <authorList>
            <consortium name="International Brachypodium Initiative"/>
        </authorList>
    </citation>
    <scope>NUCLEOTIDE SEQUENCE [LARGE SCALE GENOMIC DNA]</scope>
    <source>
        <strain evidence="3 4">Bd21</strain>
    </source>
</reference>
<evidence type="ECO:0000313" key="3">
    <source>
        <dbReference type="EMBL" id="PNT71461.1"/>
    </source>
</evidence>
<name>A0A2K2DB14_BRADI</name>
<dbReference type="InterPro" id="IPR025064">
    <property type="entry name" value="DUF4005"/>
</dbReference>
<evidence type="ECO:0000256" key="1">
    <source>
        <dbReference type="SAM" id="MobiDB-lite"/>
    </source>
</evidence>
<dbReference type="Pfam" id="PF13178">
    <property type="entry name" value="DUF4005"/>
    <property type="match status" value="1"/>
</dbReference>
<feature type="region of interest" description="Disordered" evidence="1">
    <location>
        <begin position="65"/>
        <end position="166"/>
    </location>
</feature>
<dbReference type="Proteomes" id="UP000008810">
    <property type="component" value="Chromosome 2"/>
</dbReference>
<organism evidence="3">
    <name type="scientific">Brachypodium distachyon</name>
    <name type="common">Purple false brome</name>
    <name type="synonym">Trachynia distachya</name>
    <dbReference type="NCBI Taxonomy" id="15368"/>
    <lineage>
        <taxon>Eukaryota</taxon>
        <taxon>Viridiplantae</taxon>
        <taxon>Streptophyta</taxon>
        <taxon>Embryophyta</taxon>
        <taxon>Tracheophyta</taxon>
        <taxon>Spermatophyta</taxon>
        <taxon>Magnoliopsida</taxon>
        <taxon>Liliopsida</taxon>
        <taxon>Poales</taxon>
        <taxon>Poaceae</taxon>
        <taxon>BOP clade</taxon>
        <taxon>Pooideae</taxon>
        <taxon>Stipodae</taxon>
        <taxon>Brachypodieae</taxon>
        <taxon>Brachypodium</taxon>
    </lineage>
</organism>
<gene>
    <name evidence="3" type="ORF">BRADI_2g27868v3</name>
</gene>
<dbReference type="Gramene" id="PNT71461">
    <property type="protein sequence ID" value="PNT71461"/>
    <property type="gene ID" value="BRADI_2g27868v3"/>
</dbReference>
<feature type="domain" description="DUF4005" evidence="2">
    <location>
        <begin position="98"/>
        <end position="162"/>
    </location>
</feature>
<dbReference type="EnsemblPlants" id="PNT71461">
    <property type="protein sequence ID" value="PNT71461"/>
    <property type="gene ID" value="BRADI_2g27868v3"/>
</dbReference>
<reference evidence="4" key="3">
    <citation type="submission" date="2018-08" db="UniProtKB">
        <authorList>
            <consortium name="EnsemblPlants"/>
        </authorList>
    </citation>
    <scope>IDENTIFICATION</scope>
    <source>
        <strain evidence="4">cv. Bd21</strain>
    </source>
</reference>
<feature type="compositionally biased region" description="Low complexity" evidence="1">
    <location>
        <begin position="88"/>
        <end position="97"/>
    </location>
</feature>
<evidence type="ECO:0000259" key="2">
    <source>
        <dbReference type="Pfam" id="PF13178"/>
    </source>
</evidence>
<proteinExistence type="predicted"/>
<accession>A0A2K2DB14</accession>
<sequence>MQASSRVVPDREGGQRKQGDCHEHTSATAATHRWSPYSGTGNIAGSMAVILACILAVRGTAIPLVGERKRGGGGGVPNWGGERELPTPRRGGSSTSRPRCRRRNIAASSGKARPPIQMRSASPQVERSGSYMPNYMEATESAKARVRSHNAFRQRPATPEPRDGGD</sequence>
<reference evidence="3" key="2">
    <citation type="submission" date="2017-06" db="EMBL/GenBank/DDBJ databases">
        <title>WGS assembly of Brachypodium distachyon.</title>
        <authorList>
            <consortium name="The International Brachypodium Initiative"/>
            <person name="Lucas S."/>
            <person name="Harmon-Smith M."/>
            <person name="Lail K."/>
            <person name="Tice H."/>
            <person name="Grimwood J."/>
            <person name="Bruce D."/>
            <person name="Barry K."/>
            <person name="Shu S."/>
            <person name="Lindquist E."/>
            <person name="Wang M."/>
            <person name="Pitluck S."/>
            <person name="Vogel J.P."/>
            <person name="Garvin D.F."/>
            <person name="Mockler T.C."/>
            <person name="Schmutz J."/>
            <person name="Rokhsar D."/>
            <person name="Bevan M.W."/>
        </authorList>
    </citation>
    <scope>NUCLEOTIDE SEQUENCE</scope>
    <source>
        <strain evidence="3">Bd21</strain>
    </source>
</reference>
<dbReference type="InParanoid" id="A0A2K2DB14"/>
<protein>
    <recommendedName>
        <fullName evidence="2">DUF4005 domain-containing protein</fullName>
    </recommendedName>
</protein>
<dbReference type="EMBL" id="CM000881">
    <property type="protein sequence ID" value="PNT71461.1"/>
    <property type="molecule type" value="Genomic_DNA"/>
</dbReference>
<evidence type="ECO:0000313" key="4">
    <source>
        <dbReference type="EnsemblPlants" id="PNT71461"/>
    </source>
</evidence>
<evidence type="ECO:0000313" key="5">
    <source>
        <dbReference type="Proteomes" id="UP000008810"/>
    </source>
</evidence>
<feature type="compositionally biased region" description="Basic and acidic residues" evidence="1">
    <location>
        <begin position="8"/>
        <end position="25"/>
    </location>
</feature>
<feature type="region of interest" description="Disordered" evidence="1">
    <location>
        <begin position="1"/>
        <end position="37"/>
    </location>
</feature>